<reference evidence="1 2" key="1">
    <citation type="submission" date="2016-11" db="EMBL/GenBank/DDBJ databases">
        <title>Whole Genome Sequence of Listeria newyorkensis.</title>
        <authorList>
            <person name="Frink S."/>
            <person name="Morales C."/>
            <person name="Kiang D."/>
        </authorList>
    </citation>
    <scope>NUCLEOTIDE SEQUENCE [LARGE SCALE GENOMIC DNA]</scope>
    <source>
        <strain evidence="1 2">F1604011-044</strain>
    </source>
</reference>
<dbReference type="RefSeq" id="WP_103034973.1">
    <property type="nucleotide sequence ID" value="NZ_MPDH01000014.1"/>
</dbReference>
<evidence type="ECO:0000313" key="2">
    <source>
        <dbReference type="Proteomes" id="UP000236500"/>
    </source>
</evidence>
<sequence>MDKCGKVFRRELHSADFTLVPYDPSVQKYYSVIKEEREKGHQQVIINSEIMMNIMYAIVDSGSIVQTIKLSDASDNELNKQIEAILSKLRRDRWFFMKLKDALLWATDNQCIDIERLQVAINSDDRIMSYSIYSTGILEGENIESLFNVIIEPVLTEYFSE</sequence>
<name>A0ABX4XKI0_9LIST</name>
<protein>
    <submittedName>
        <fullName evidence="1">Uncharacterized protein</fullName>
    </submittedName>
</protein>
<proteinExistence type="predicted"/>
<gene>
    <name evidence="1" type="ORF">BMT55_11690</name>
</gene>
<evidence type="ECO:0000313" key="1">
    <source>
        <dbReference type="EMBL" id="PNP90633.1"/>
    </source>
</evidence>
<organism evidence="1 2">
    <name type="scientific">Listeria newyorkensis</name>
    <dbReference type="NCBI Taxonomy" id="1497681"/>
    <lineage>
        <taxon>Bacteria</taxon>
        <taxon>Bacillati</taxon>
        <taxon>Bacillota</taxon>
        <taxon>Bacilli</taxon>
        <taxon>Bacillales</taxon>
        <taxon>Listeriaceae</taxon>
        <taxon>Listeria</taxon>
    </lineage>
</organism>
<comment type="caution">
    <text evidence="1">The sequence shown here is derived from an EMBL/GenBank/DDBJ whole genome shotgun (WGS) entry which is preliminary data.</text>
</comment>
<dbReference type="Proteomes" id="UP000236500">
    <property type="component" value="Unassembled WGS sequence"/>
</dbReference>
<keyword evidence="2" id="KW-1185">Reference proteome</keyword>
<accession>A0ABX4XKI0</accession>
<dbReference type="EMBL" id="MPDH01000014">
    <property type="protein sequence ID" value="PNP90633.1"/>
    <property type="molecule type" value="Genomic_DNA"/>
</dbReference>